<evidence type="ECO:0000256" key="3">
    <source>
        <dbReference type="SAM" id="MobiDB-lite"/>
    </source>
</evidence>
<feature type="compositionally biased region" description="Pro residues" evidence="3">
    <location>
        <begin position="122"/>
        <end position="152"/>
    </location>
</feature>
<evidence type="ECO:0000259" key="4">
    <source>
        <dbReference type="PROSITE" id="PS51444"/>
    </source>
</evidence>
<evidence type="ECO:0000313" key="5">
    <source>
        <dbReference type="EMBL" id="CAD8582231.1"/>
    </source>
</evidence>
<feature type="compositionally biased region" description="Pro residues" evidence="3">
    <location>
        <begin position="82"/>
        <end position="93"/>
    </location>
</feature>
<dbReference type="SUPFAM" id="SSF101447">
    <property type="entry name" value="Formin homology 2 domain (FH2 domain)"/>
    <property type="match status" value="1"/>
</dbReference>
<protein>
    <recommendedName>
        <fullName evidence="1">Formin-like protein</fullName>
    </recommendedName>
</protein>
<feature type="region of interest" description="Disordered" evidence="3">
    <location>
        <begin position="621"/>
        <end position="685"/>
    </location>
</feature>
<feature type="compositionally biased region" description="Basic and acidic residues" evidence="3">
    <location>
        <begin position="667"/>
        <end position="678"/>
    </location>
</feature>
<comment type="similarity">
    <text evidence="1">Belongs to the formin-like family.</text>
</comment>
<reference evidence="5" key="1">
    <citation type="submission" date="2021-01" db="EMBL/GenBank/DDBJ databases">
        <authorList>
            <person name="Corre E."/>
            <person name="Pelletier E."/>
            <person name="Niang G."/>
            <person name="Scheremetjew M."/>
            <person name="Finn R."/>
            <person name="Kale V."/>
            <person name="Holt S."/>
            <person name="Cochrane G."/>
            <person name="Meng A."/>
            <person name="Brown T."/>
            <person name="Cohen L."/>
        </authorList>
    </citation>
    <scope>NUCLEOTIDE SEQUENCE</scope>
    <source>
        <strain evidence="5">Clade-D-RCC2572</strain>
    </source>
</reference>
<feature type="coiled-coil region" evidence="2">
    <location>
        <begin position="571"/>
        <end position="598"/>
    </location>
</feature>
<dbReference type="InterPro" id="IPR015425">
    <property type="entry name" value="FH2_Formin"/>
</dbReference>
<dbReference type="InterPro" id="IPR051425">
    <property type="entry name" value="Formin_Homology"/>
</dbReference>
<feature type="region of interest" description="Disordered" evidence="3">
    <location>
        <begin position="54"/>
        <end position="152"/>
    </location>
</feature>
<proteinExistence type="inferred from homology"/>
<feature type="compositionally biased region" description="Low complexity" evidence="3">
    <location>
        <begin position="633"/>
        <end position="644"/>
    </location>
</feature>
<organism evidence="5">
    <name type="scientific">Ostreococcus mediterraneus</name>
    <dbReference type="NCBI Taxonomy" id="1486918"/>
    <lineage>
        <taxon>Eukaryota</taxon>
        <taxon>Viridiplantae</taxon>
        <taxon>Chlorophyta</taxon>
        <taxon>Mamiellophyceae</taxon>
        <taxon>Mamiellales</taxon>
        <taxon>Bathycoccaceae</taxon>
        <taxon>Ostreococcus</taxon>
    </lineage>
</organism>
<dbReference type="Gene3D" id="1.20.58.2220">
    <property type="entry name" value="Formin, FH2 domain"/>
    <property type="match status" value="1"/>
</dbReference>
<dbReference type="PANTHER" id="PTHR45725:SF1">
    <property type="entry name" value="DISHEVELLED ASSOCIATED ACTIVATOR OF MORPHOGENESIS, ISOFORM D"/>
    <property type="match status" value="1"/>
</dbReference>
<dbReference type="PANTHER" id="PTHR45725">
    <property type="entry name" value="FORMIN HOMOLOGY 2 FAMILY MEMBER"/>
    <property type="match status" value="1"/>
</dbReference>
<gene>
    <name evidence="5" type="ORF">OMED0929_LOCUS3746</name>
</gene>
<feature type="domain" description="FH2" evidence="4">
    <location>
        <begin position="201"/>
        <end position="591"/>
    </location>
</feature>
<dbReference type="EMBL" id="HBEW01004491">
    <property type="protein sequence ID" value="CAD8582231.1"/>
    <property type="molecule type" value="Transcribed_RNA"/>
</dbReference>
<keyword evidence="2" id="KW-0175">Coiled coil</keyword>
<name>A0A7S0KHW1_9CHLO</name>
<evidence type="ECO:0000256" key="1">
    <source>
        <dbReference type="RuleBase" id="RU361260"/>
    </source>
</evidence>
<sequence length="685" mass="73947">MDDIDVDALKAMPKEERRALAKLAKALLNCPDDDEETKTVLAEELRKRCARASAMLEAQSRSGAPTTSYAKAAAMGSTALGRPPPPPPPPPPSKAKGKVSAAPPPPPPPPGFKSSKTAPSGLAPPPPPPPPRPPPPPGAVSAPPPPPPPPPPPGFKSSVVAVAPPPPPPPAPPGFKSTAVVPPPPPPPSGTIGIAAIASAHTWAQKARKKVKMLHWEKLQGGAIGGTVWENANKSDLLLNLDQLDNMFAIEDAKAKAKVAAKKQRSVTLIDQKRSLNISIQLAGLRMPFAQIKDALIAMDDDVLQSEQLEVIAASVPTSAETKIILDYKGSKEELATVEQYFMHIMQIPRLEGRVNSLLYKSTAADTLRKVHEDYTLLADASACLRKSNLFVKVLQGILVVGNHLNTGSYRGAASGFRLDMLLRLKDFKAVDRKTSLLHFVYQEIRKTDAEIENLSTELGAVRKAAALSTETMSASLEKMKSGLKSVKDEILHAAGVLSEEVHASFYAKMAPFSEEMDENLANASELSLNALSAVKDVTEFYGEPFKSDNPIYVLRIVSDFLNIFDKLRDTIKAEEAAAALKERLEKAREEHKAFKLKLKPPSPARTFDTVDAVHAELMRKTKKISPIRSGNSPKSPTKSPSSPNRLSPRTKFLFNNAKKNSGGSPRKLESDFSKDDDTQNEETN</sequence>
<feature type="compositionally biased region" description="Pro residues" evidence="3">
    <location>
        <begin position="102"/>
        <end position="111"/>
    </location>
</feature>
<dbReference type="PROSITE" id="PS51444">
    <property type="entry name" value="FH2"/>
    <property type="match status" value="1"/>
</dbReference>
<dbReference type="InterPro" id="IPR042201">
    <property type="entry name" value="FH2_Formin_sf"/>
</dbReference>
<dbReference type="SMART" id="SM00498">
    <property type="entry name" value="FH2"/>
    <property type="match status" value="1"/>
</dbReference>
<dbReference type="Pfam" id="PF02181">
    <property type="entry name" value="FH2"/>
    <property type="match status" value="1"/>
</dbReference>
<accession>A0A7S0KHW1</accession>
<evidence type="ECO:0000256" key="2">
    <source>
        <dbReference type="SAM" id="Coils"/>
    </source>
</evidence>
<feature type="compositionally biased region" description="Polar residues" evidence="3">
    <location>
        <begin position="59"/>
        <end position="69"/>
    </location>
</feature>
<dbReference type="AlphaFoldDB" id="A0A7S0KHW1"/>